<dbReference type="GO" id="GO:0006302">
    <property type="term" value="P:double-strand break repair"/>
    <property type="evidence" value="ECO:0007669"/>
    <property type="project" value="TreeGrafter"/>
</dbReference>
<dbReference type="GO" id="GO:1990683">
    <property type="term" value="P:DNA double-strand break attachment to nuclear envelope"/>
    <property type="evidence" value="ECO:0007669"/>
    <property type="project" value="TreeGrafter"/>
</dbReference>
<sequence>MIQELSLIVHELGFVEVKELHPTQHTLIITRCLDIPEGREPNIQLVLPQWIHATKKAGSPQLTEHYSPGKLCAGMIVYAEIDELEKRVLQSLIVCHGGQYKDDPFPYITHYIVTTSDSPFYSTAMERNITVLHPEWFQDIVRLNRPIPQYLYQFPEPPILQNDYQQRQLPPANPSEQAFLRNHSFYFDPNLPSPELGEMKKKLQEAGATILDRFDKDLVTCAVTNVRSGETYVRAEEKRKWVGTLRWVSDVLAYGDILSPKLRILHYPRPKNYLCKPDDYDKPVLAFRNINDTASVSTMATHLGFACDRIELDKKTTHVICGTLINEEDMRIAVNALDVPILNHLWVEDCYAQWKMLERARVYYLAFPLCLNTIIGHTPVPEAIVEKTFKIEARELTVAARSNGTPRIQKYHAIDGQGTKTAAATPTTDRKQSIGKLISEGENNSDSTTPSSMSLQPPISDVLPPTAASGTFRTPSQHSAGDEASLAITHDGSVLRTTPASVLQPIQPSSALSEEEKPHEL</sequence>
<organism evidence="3 5">
    <name type="scientific">Synchytrium endobioticum</name>
    <dbReference type="NCBI Taxonomy" id="286115"/>
    <lineage>
        <taxon>Eukaryota</taxon>
        <taxon>Fungi</taxon>
        <taxon>Fungi incertae sedis</taxon>
        <taxon>Chytridiomycota</taxon>
        <taxon>Chytridiomycota incertae sedis</taxon>
        <taxon>Chytridiomycetes</taxon>
        <taxon>Synchytriales</taxon>
        <taxon>Synchytriaceae</taxon>
        <taxon>Synchytrium</taxon>
    </lineage>
</organism>
<feature type="region of interest" description="Disordered" evidence="1">
    <location>
        <begin position="409"/>
        <end position="521"/>
    </location>
</feature>
<feature type="domain" description="BRCT" evidence="2">
    <location>
        <begin position="311"/>
        <end position="364"/>
    </location>
</feature>
<feature type="compositionally biased region" description="Polar residues" evidence="1">
    <location>
        <begin position="468"/>
        <end position="479"/>
    </location>
</feature>
<dbReference type="SMART" id="SM00292">
    <property type="entry name" value="BRCT"/>
    <property type="match status" value="3"/>
</dbReference>
<evidence type="ECO:0000313" key="5">
    <source>
        <dbReference type="Proteomes" id="UP000317494"/>
    </source>
</evidence>
<accession>A0A507D550</accession>
<feature type="compositionally biased region" description="Polar residues" evidence="1">
    <location>
        <begin position="495"/>
        <end position="512"/>
    </location>
</feature>
<dbReference type="InterPro" id="IPR036420">
    <property type="entry name" value="BRCT_dom_sf"/>
</dbReference>
<gene>
    <name evidence="4" type="ORF">SeLEV6574_g00938</name>
    <name evidence="3" type="ORF">SeMB42_g03656</name>
</gene>
<evidence type="ECO:0000256" key="1">
    <source>
        <dbReference type="SAM" id="MobiDB-lite"/>
    </source>
</evidence>
<dbReference type="Gene3D" id="3.40.50.10190">
    <property type="entry name" value="BRCT domain"/>
    <property type="match status" value="3"/>
</dbReference>
<dbReference type="SUPFAM" id="SSF52113">
    <property type="entry name" value="BRCT domain"/>
    <property type="match status" value="3"/>
</dbReference>
<dbReference type="EMBL" id="QEAM01000019">
    <property type="protein sequence ID" value="TPX50339.1"/>
    <property type="molecule type" value="Genomic_DNA"/>
</dbReference>
<proteinExistence type="predicted"/>
<dbReference type="Pfam" id="PF00533">
    <property type="entry name" value="BRCT"/>
    <property type="match status" value="1"/>
</dbReference>
<dbReference type="CDD" id="cd00027">
    <property type="entry name" value="BRCT"/>
    <property type="match status" value="2"/>
</dbReference>
<evidence type="ECO:0000313" key="4">
    <source>
        <dbReference type="EMBL" id="TPX50339.1"/>
    </source>
</evidence>
<keyword evidence="5" id="KW-1185">Reference proteome</keyword>
<dbReference type="OrthoDB" id="342264at2759"/>
<feature type="compositionally biased region" description="Polar residues" evidence="1">
    <location>
        <begin position="418"/>
        <end position="427"/>
    </location>
</feature>
<name>A0A507D550_9FUNG</name>
<protein>
    <recommendedName>
        <fullName evidence="2">BRCT domain-containing protein</fullName>
    </recommendedName>
</protein>
<feature type="domain" description="BRCT" evidence="2">
    <location>
        <begin position="175"/>
        <end position="265"/>
    </location>
</feature>
<comment type="caution">
    <text evidence="3">The sequence shown here is derived from an EMBL/GenBank/DDBJ whole genome shotgun (WGS) entry which is preliminary data.</text>
</comment>
<dbReference type="AlphaFoldDB" id="A0A507D550"/>
<feature type="domain" description="BRCT" evidence="2">
    <location>
        <begin position="75"/>
        <end position="154"/>
    </location>
</feature>
<dbReference type="InterPro" id="IPR001357">
    <property type="entry name" value="BRCT_dom"/>
</dbReference>
<dbReference type="PROSITE" id="PS50172">
    <property type="entry name" value="BRCT"/>
    <property type="match status" value="3"/>
</dbReference>
<dbReference type="GO" id="GO:0005634">
    <property type="term" value="C:nucleus"/>
    <property type="evidence" value="ECO:0007669"/>
    <property type="project" value="TreeGrafter"/>
</dbReference>
<reference evidence="5 6" key="1">
    <citation type="journal article" date="2019" name="Sci. Rep.">
        <title>Comparative genomics of chytrid fungi reveal insights into the obligate biotrophic and pathogenic lifestyle of Synchytrium endobioticum.</title>
        <authorList>
            <person name="van de Vossenberg B.T.L.H."/>
            <person name="Warris S."/>
            <person name="Nguyen H.D.T."/>
            <person name="van Gent-Pelzer M.P.E."/>
            <person name="Joly D.L."/>
            <person name="van de Geest H.C."/>
            <person name="Bonants P.J.M."/>
            <person name="Smith D.S."/>
            <person name="Levesque C.A."/>
            <person name="van der Lee T.A.J."/>
        </authorList>
    </citation>
    <scope>NUCLEOTIDE SEQUENCE [LARGE SCALE GENOMIC DNA]</scope>
    <source>
        <strain evidence="4 6">LEV6574</strain>
        <strain evidence="3 5">MB42</strain>
    </source>
</reference>
<dbReference type="VEuPathDB" id="FungiDB:SeMB42_g03656"/>
<dbReference type="Proteomes" id="UP000320475">
    <property type="component" value="Unassembled WGS sequence"/>
</dbReference>
<dbReference type="GO" id="GO:0035361">
    <property type="term" value="C:Cul8-RING ubiquitin ligase complex"/>
    <property type="evidence" value="ECO:0007669"/>
    <property type="project" value="TreeGrafter"/>
</dbReference>
<dbReference type="PANTHER" id="PTHR47667">
    <property type="entry name" value="REGULATOR OF TY1 TRANSPOSITION PROTEIN 107"/>
    <property type="match status" value="1"/>
</dbReference>
<evidence type="ECO:0000313" key="6">
    <source>
        <dbReference type="Proteomes" id="UP000320475"/>
    </source>
</evidence>
<evidence type="ECO:0000313" key="3">
    <source>
        <dbReference type="EMBL" id="TPX46526.1"/>
    </source>
</evidence>
<dbReference type="STRING" id="286115.A0A507D550"/>
<dbReference type="Proteomes" id="UP000317494">
    <property type="component" value="Unassembled WGS sequence"/>
</dbReference>
<feature type="compositionally biased region" description="Polar residues" evidence="1">
    <location>
        <begin position="441"/>
        <end position="457"/>
    </location>
</feature>
<dbReference type="PANTHER" id="PTHR47667:SF1">
    <property type="entry name" value="REGULATOR OF TY1 TRANSPOSITION PROTEIN 107"/>
    <property type="match status" value="1"/>
</dbReference>
<dbReference type="EMBL" id="QEAN01000133">
    <property type="protein sequence ID" value="TPX46526.1"/>
    <property type="molecule type" value="Genomic_DNA"/>
</dbReference>
<evidence type="ECO:0000259" key="2">
    <source>
        <dbReference type="PROSITE" id="PS50172"/>
    </source>
</evidence>
<dbReference type="InterPro" id="IPR053036">
    <property type="entry name" value="CellCycle_DNARepair_Reg"/>
</dbReference>